<dbReference type="PANTHER" id="PTHR42713:SF3">
    <property type="entry name" value="TRANSCRIPTIONAL REGULATORY PROTEIN HPTR"/>
    <property type="match status" value="1"/>
</dbReference>
<dbReference type="Gene3D" id="3.40.50.2300">
    <property type="match status" value="1"/>
</dbReference>
<dbReference type="InterPro" id="IPR001789">
    <property type="entry name" value="Sig_transdc_resp-reg_receiver"/>
</dbReference>
<dbReference type="GO" id="GO:0005737">
    <property type="term" value="C:cytoplasm"/>
    <property type="evidence" value="ECO:0007669"/>
    <property type="project" value="UniProtKB-SubCell"/>
</dbReference>
<dbReference type="PRINTS" id="PR00032">
    <property type="entry name" value="HTHARAC"/>
</dbReference>
<feature type="domain" description="HTH araC/xylS-type" evidence="11">
    <location>
        <begin position="396"/>
        <end position="494"/>
    </location>
</feature>
<evidence type="ECO:0000313" key="17">
    <source>
        <dbReference type="Proteomes" id="UP000094271"/>
    </source>
</evidence>
<keyword evidence="7" id="KW-0238">DNA-binding</keyword>
<dbReference type="RefSeq" id="WP_069153039.1">
    <property type="nucleotide sequence ID" value="NZ_DBFYTW010000238.1"/>
</dbReference>
<sequence length="498" mass="57541">MKLYIAEDEEWIRRGIKKMIRWGELSMELAGEADNGVLAKEEILKLKPDIVLADIRMPGMDGLELVSGLKGMTDTKFLFISGYKEFEYARKAVELNAVSYLLKPVDPEELNEVLHTAVNEIMKERQKELTGGEQNYLLKVLEEQIIPEEEEERFFTVLLMPGDANWITDELHEKFLAVLDSFRNKGMKGELHRKSRDEYVIIFSASTRQAFKLHLKHCLEALCSLIPVKTIWSLGNTVDRMSDIPLSYNQAWQAYIHRPLNYTEGIISYEEMDTTPTFMLPLSEETEKIWAGAVMGEEHKMMQEVDSLFLKVKELDGVGIQNLVDFVFYMVLDFAGRIQKRGVGTSCYYELCQELSGRRFQVKNVQEVKQWLERLLADMCRDLKKEQAKSIQAAVEQISSYIDKHYMEELSLGGMAEMVWLNASYLSSSFKKVKGVNFSDYIMQKRLEKAAELIRNTSLGIGEIAGMVGYDNVKYFSRIFSRMMHMTPSQYREIQKEQ</sequence>
<comment type="caution">
    <text evidence="13">The sequence shown here is derived from an EMBL/GenBank/DDBJ whole genome shotgun (WGS) entry which is preliminary data.</text>
</comment>
<evidence type="ECO:0000313" key="16">
    <source>
        <dbReference type="Proteomes" id="UP000094067"/>
    </source>
</evidence>
<evidence type="ECO:0000256" key="10">
    <source>
        <dbReference type="PROSITE-ProRule" id="PRU00169"/>
    </source>
</evidence>
<dbReference type="GO" id="GO:0000160">
    <property type="term" value="P:phosphorelay signal transduction system"/>
    <property type="evidence" value="ECO:0007669"/>
    <property type="project" value="UniProtKB-KW"/>
</dbReference>
<evidence type="ECO:0000313" key="13">
    <source>
        <dbReference type="EMBL" id="ODM07378.1"/>
    </source>
</evidence>
<dbReference type="EMBL" id="MEHA01000002">
    <property type="protein sequence ID" value="ODR54966.1"/>
    <property type="molecule type" value="Genomic_DNA"/>
</dbReference>
<feature type="domain" description="Response regulatory" evidence="12">
    <location>
        <begin position="2"/>
        <end position="118"/>
    </location>
</feature>
<evidence type="ECO:0000256" key="6">
    <source>
        <dbReference type="ARBA" id="ARBA00023015"/>
    </source>
</evidence>
<dbReference type="InterPro" id="IPR018060">
    <property type="entry name" value="HTH_AraC"/>
</dbReference>
<dbReference type="CDD" id="cd17536">
    <property type="entry name" value="REC_YesN-like"/>
    <property type="match status" value="1"/>
</dbReference>
<dbReference type="PROSITE" id="PS50110">
    <property type="entry name" value="RESPONSE_REGULATORY"/>
    <property type="match status" value="1"/>
</dbReference>
<dbReference type="Proteomes" id="UP000094869">
    <property type="component" value="Unassembled WGS sequence"/>
</dbReference>
<dbReference type="SMART" id="SM00342">
    <property type="entry name" value="HTH_ARAC"/>
    <property type="match status" value="1"/>
</dbReference>
<reference evidence="14 18" key="2">
    <citation type="submission" date="2016-08" db="EMBL/GenBank/DDBJ databases">
        <title>Characterization of Isolates of Eisenbergiella tayi Derived from Blood Cultures, Using Whole Genome Sequencing.</title>
        <authorList>
            <person name="Bernier A.-M."/>
            <person name="Burdz T."/>
            <person name="Wiebe D."/>
            <person name="Bernard K."/>
        </authorList>
    </citation>
    <scope>NUCLEOTIDE SEQUENCE [LARGE SCALE GENOMIC DNA]</scope>
    <source>
        <strain evidence="14 18">NML120146</strain>
    </source>
</reference>
<evidence type="ECO:0000259" key="11">
    <source>
        <dbReference type="PROSITE" id="PS01124"/>
    </source>
</evidence>
<keyword evidence="3" id="KW-0963">Cytoplasm</keyword>
<evidence type="ECO:0000256" key="5">
    <source>
        <dbReference type="ARBA" id="ARBA00023012"/>
    </source>
</evidence>
<evidence type="ECO:0000259" key="12">
    <source>
        <dbReference type="PROSITE" id="PS50110"/>
    </source>
</evidence>
<organism evidence="13 16">
    <name type="scientific">Eisenbergiella tayi</name>
    <dbReference type="NCBI Taxonomy" id="1432052"/>
    <lineage>
        <taxon>Bacteria</taxon>
        <taxon>Bacillati</taxon>
        <taxon>Bacillota</taxon>
        <taxon>Clostridia</taxon>
        <taxon>Lachnospirales</taxon>
        <taxon>Lachnospiraceae</taxon>
        <taxon>Eisenbergiella</taxon>
    </lineage>
</organism>
<dbReference type="InterPro" id="IPR051552">
    <property type="entry name" value="HptR"/>
</dbReference>
<feature type="modified residue" description="4-aspartylphosphate" evidence="10">
    <location>
        <position position="54"/>
    </location>
</feature>
<keyword evidence="5" id="KW-0902">Two-component regulatory system</keyword>
<evidence type="ECO:0000256" key="8">
    <source>
        <dbReference type="ARBA" id="ARBA00023163"/>
    </source>
</evidence>
<dbReference type="Pfam" id="PF12833">
    <property type="entry name" value="HTH_18"/>
    <property type="match status" value="1"/>
</dbReference>
<evidence type="ECO:0000256" key="4">
    <source>
        <dbReference type="ARBA" id="ARBA00022553"/>
    </source>
</evidence>
<name>A0A1E3AF55_9FIRM</name>
<accession>A0A1E3AF55</accession>
<dbReference type="InterPro" id="IPR009057">
    <property type="entry name" value="Homeodomain-like_sf"/>
</dbReference>
<reference evidence="15 17" key="3">
    <citation type="submission" date="2016-08" db="EMBL/GenBank/DDBJ databases">
        <authorList>
            <person name="Seilhamer J.J."/>
        </authorList>
    </citation>
    <scope>NUCLEOTIDE SEQUENCE [LARGE SCALE GENOMIC DNA]</scope>
    <source>
        <strain evidence="15 17">NML150140-1</strain>
    </source>
</reference>
<gene>
    <name evidence="15" type="ORF">BEI59_03290</name>
    <name evidence="13" type="ORF">BEI61_03268</name>
    <name evidence="14" type="ORF">BEI63_29000</name>
</gene>
<evidence type="ECO:0000256" key="7">
    <source>
        <dbReference type="ARBA" id="ARBA00023125"/>
    </source>
</evidence>
<dbReference type="Proteomes" id="UP000094271">
    <property type="component" value="Unassembled WGS sequence"/>
</dbReference>
<evidence type="ECO:0000313" key="15">
    <source>
        <dbReference type="EMBL" id="ODR54966.1"/>
    </source>
</evidence>
<keyword evidence="18" id="KW-1185">Reference proteome</keyword>
<keyword evidence="8" id="KW-0804">Transcription</keyword>
<dbReference type="SUPFAM" id="SSF46689">
    <property type="entry name" value="Homeodomain-like"/>
    <property type="match status" value="2"/>
</dbReference>
<proteinExistence type="predicted"/>
<dbReference type="OrthoDB" id="9794370at2"/>
<dbReference type="SMART" id="SM00448">
    <property type="entry name" value="REC"/>
    <property type="match status" value="1"/>
</dbReference>
<protein>
    <recommendedName>
        <fullName evidence="2">Stage 0 sporulation protein A homolog</fullName>
    </recommendedName>
</protein>
<dbReference type="SUPFAM" id="SSF52172">
    <property type="entry name" value="CheY-like"/>
    <property type="match status" value="1"/>
</dbReference>
<dbReference type="Proteomes" id="UP000094067">
    <property type="component" value="Unassembled WGS sequence"/>
</dbReference>
<dbReference type="Pfam" id="PF00072">
    <property type="entry name" value="Response_reg"/>
    <property type="match status" value="1"/>
</dbReference>
<dbReference type="PANTHER" id="PTHR42713">
    <property type="entry name" value="HISTIDINE KINASE-RELATED"/>
    <property type="match status" value="1"/>
</dbReference>
<dbReference type="InterPro" id="IPR020449">
    <property type="entry name" value="Tscrpt_reg_AraC-type_HTH"/>
</dbReference>
<evidence type="ECO:0000313" key="18">
    <source>
        <dbReference type="Proteomes" id="UP000094869"/>
    </source>
</evidence>
<dbReference type="GO" id="GO:0003700">
    <property type="term" value="F:DNA-binding transcription factor activity"/>
    <property type="evidence" value="ECO:0007669"/>
    <property type="project" value="InterPro"/>
</dbReference>
<dbReference type="PROSITE" id="PS01124">
    <property type="entry name" value="HTH_ARAC_FAMILY_2"/>
    <property type="match status" value="1"/>
</dbReference>
<keyword evidence="6" id="KW-0805">Transcription regulation</keyword>
<dbReference type="Gene3D" id="1.10.10.60">
    <property type="entry name" value="Homeodomain-like"/>
    <property type="match status" value="2"/>
</dbReference>
<dbReference type="EMBL" id="MEHD01000051">
    <property type="protein sequence ID" value="ODR45814.1"/>
    <property type="molecule type" value="Genomic_DNA"/>
</dbReference>
<comment type="function">
    <text evidence="9">May play the central regulatory role in sporulation. It may be an element of the effector pathway responsible for the activation of sporulation genes in response to nutritional stress. Spo0A may act in concert with spo0H (a sigma factor) to control the expression of some genes that are critical to the sporulation process.</text>
</comment>
<dbReference type="AlphaFoldDB" id="A0A1E3AF55"/>
<comment type="subcellular location">
    <subcellularLocation>
        <location evidence="1">Cytoplasm</location>
    </subcellularLocation>
</comment>
<dbReference type="PATRIC" id="fig|1432052.4.peg.3641"/>
<evidence type="ECO:0000256" key="3">
    <source>
        <dbReference type="ARBA" id="ARBA00022490"/>
    </source>
</evidence>
<evidence type="ECO:0000313" key="14">
    <source>
        <dbReference type="EMBL" id="ODR45814.1"/>
    </source>
</evidence>
<evidence type="ECO:0000256" key="2">
    <source>
        <dbReference type="ARBA" id="ARBA00018672"/>
    </source>
</evidence>
<dbReference type="GO" id="GO:0043565">
    <property type="term" value="F:sequence-specific DNA binding"/>
    <property type="evidence" value="ECO:0007669"/>
    <property type="project" value="InterPro"/>
</dbReference>
<dbReference type="EMBL" id="MCGH01000002">
    <property type="protein sequence ID" value="ODM07378.1"/>
    <property type="molecule type" value="Genomic_DNA"/>
</dbReference>
<evidence type="ECO:0000256" key="9">
    <source>
        <dbReference type="ARBA" id="ARBA00024867"/>
    </source>
</evidence>
<evidence type="ECO:0000256" key="1">
    <source>
        <dbReference type="ARBA" id="ARBA00004496"/>
    </source>
</evidence>
<dbReference type="InterPro" id="IPR011006">
    <property type="entry name" value="CheY-like_superfamily"/>
</dbReference>
<reference evidence="13 16" key="1">
    <citation type="submission" date="2016-07" db="EMBL/GenBank/DDBJ databases">
        <title>Characterization of isolates of Eisenbergiella tayi derived from blood cultures, using whole genome sequencing.</title>
        <authorList>
            <person name="Burdz T."/>
            <person name="Wiebe D."/>
            <person name="Huynh C."/>
            <person name="Bernard K."/>
        </authorList>
    </citation>
    <scope>NUCLEOTIDE SEQUENCE [LARGE SCALE GENOMIC DNA]</scope>
    <source>
        <strain evidence="13 16">NML 110608</strain>
    </source>
</reference>
<keyword evidence="4 10" id="KW-0597">Phosphoprotein</keyword>